<reference evidence="2" key="1">
    <citation type="submission" date="2020-11" db="EMBL/GenBank/DDBJ databases">
        <title>Halonatronomonas betainensis gen. nov., sp. nov. a novel haloalkaliphilic representative of the family Halanaerobiacae capable of betaine degradation.</title>
        <authorList>
            <person name="Boltyanskaya Y."/>
            <person name="Kevbrin V."/>
            <person name="Detkova E."/>
            <person name="Grouzdev D.S."/>
            <person name="Koziaeva V."/>
            <person name="Zhilina T."/>
        </authorList>
    </citation>
    <scope>NUCLEOTIDE SEQUENCE</scope>
    <source>
        <strain evidence="2">Z-7014</strain>
    </source>
</reference>
<gene>
    <name evidence="2" type="ORF">I0Q91_07405</name>
</gene>
<protein>
    <recommendedName>
        <fullName evidence="4">DUF2953 domain-containing protein</fullName>
    </recommendedName>
</protein>
<evidence type="ECO:0008006" key="4">
    <source>
        <dbReference type="Google" id="ProtNLM"/>
    </source>
</evidence>
<proteinExistence type="predicted"/>
<feature type="transmembrane region" description="Helical" evidence="1">
    <location>
        <begin position="6"/>
        <end position="26"/>
    </location>
</feature>
<name>A0A931AQ66_9FIRM</name>
<comment type="caution">
    <text evidence="2">The sequence shown here is derived from an EMBL/GenBank/DDBJ whole genome shotgun (WGS) entry which is preliminary data.</text>
</comment>
<dbReference type="EMBL" id="JADPIE010000003">
    <property type="protein sequence ID" value="MBF8436897.1"/>
    <property type="molecule type" value="Genomic_DNA"/>
</dbReference>
<dbReference type="AlphaFoldDB" id="A0A931AQ66"/>
<dbReference type="RefSeq" id="WP_270453819.1">
    <property type="nucleotide sequence ID" value="NZ_JADPIE010000003.1"/>
</dbReference>
<keyword evidence="1" id="KW-0812">Transmembrane</keyword>
<keyword evidence="3" id="KW-1185">Reference proteome</keyword>
<evidence type="ECO:0000313" key="3">
    <source>
        <dbReference type="Proteomes" id="UP000621436"/>
    </source>
</evidence>
<sequence length="219" mass="25650">MFNTILMILVILLILLVMVLIAPISYRIKFNYSEVEKFYCIKLYFLGIKVYAIDSKSDKTDVDKSKDKVETQEKVEAKEELKKESKFSSFITFIRENNVTEYIGETWVLIRSILSQVLPKDYNINFKVGFEDPYYTGNLAALFYSLDGLIRKDRIQLDLFWHREVIAAQGYLYGRFMLAPICFYLLRFIQKTGLYIVLFKKLKGGSNNGYDRNRNGNNV</sequence>
<evidence type="ECO:0000313" key="2">
    <source>
        <dbReference type="EMBL" id="MBF8436897.1"/>
    </source>
</evidence>
<dbReference type="Proteomes" id="UP000621436">
    <property type="component" value="Unassembled WGS sequence"/>
</dbReference>
<keyword evidence="1" id="KW-1133">Transmembrane helix</keyword>
<keyword evidence="1" id="KW-0472">Membrane</keyword>
<evidence type="ECO:0000256" key="1">
    <source>
        <dbReference type="SAM" id="Phobius"/>
    </source>
</evidence>
<organism evidence="2 3">
    <name type="scientific">Halonatronomonas betaini</name>
    <dbReference type="NCBI Taxonomy" id="2778430"/>
    <lineage>
        <taxon>Bacteria</taxon>
        <taxon>Bacillati</taxon>
        <taxon>Bacillota</taxon>
        <taxon>Clostridia</taxon>
        <taxon>Halanaerobiales</taxon>
        <taxon>Halarsenatibacteraceae</taxon>
        <taxon>Halonatronomonas</taxon>
    </lineage>
</organism>
<accession>A0A931AQ66</accession>